<dbReference type="PANTHER" id="PTHR37540">
    <property type="entry name" value="TRANSCRIPTION FACTOR (ACR-2), PUTATIVE-RELATED-RELATED"/>
    <property type="match status" value="1"/>
</dbReference>
<keyword evidence="2" id="KW-1185">Reference proteome</keyword>
<reference evidence="1" key="1">
    <citation type="journal article" date="2020" name="Stud. Mycol.">
        <title>101 Dothideomycetes genomes: a test case for predicting lifestyles and emergence of pathogens.</title>
        <authorList>
            <person name="Haridas S."/>
            <person name="Albert R."/>
            <person name="Binder M."/>
            <person name="Bloem J."/>
            <person name="Labutti K."/>
            <person name="Salamov A."/>
            <person name="Andreopoulos B."/>
            <person name="Baker S."/>
            <person name="Barry K."/>
            <person name="Bills G."/>
            <person name="Bluhm B."/>
            <person name="Cannon C."/>
            <person name="Castanera R."/>
            <person name="Culley D."/>
            <person name="Daum C."/>
            <person name="Ezra D."/>
            <person name="Gonzalez J."/>
            <person name="Henrissat B."/>
            <person name="Kuo A."/>
            <person name="Liang C."/>
            <person name="Lipzen A."/>
            <person name="Lutzoni F."/>
            <person name="Magnuson J."/>
            <person name="Mondo S."/>
            <person name="Nolan M."/>
            <person name="Ohm R."/>
            <person name="Pangilinan J."/>
            <person name="Park H.-J."/>
            <person name="Ramirez L."/>
            <person name="Alfaro M."/>
            <person name="Sun H."/>
            <person name="Tritt A."/>
            <person name="Yoshinaga Y."/>
            <person name="Zwiers L.-H."/>
            <person name="Turgeon B."/>
            <person name="Goodwin S."/>
            <person name="Spatafora J."/>
            <person name="Crous P."/>
            <person name="Grigoriev I."/>
        </authorList>
    </citation>
    <scope>NUCLEOTIDE SEQUENCE</scope>
    <source>
        <strain evidence="1">ATCC 16933</strain>
    </source>
</reference>
<gene>
    <name evidence="1" type="ORF">BDY21DRAFT_415880</name>
</gene>
<evidence type="ECO:0000313" key="2">
    <source>
        <dbReference type="Proteomes" id="UP000799766"/>
    </source>
</evidence>
<name>A0A6A6NWX0_9PEZI</name>
<dbReference type="AlphaFoldDB" id="A0A6A6NWX0"/>
<protein>
    <recommendedName>
        <fullName evidence="3">Fungal-specific transcription factor domain-containing protein</fullName>
    </recommendedName>
</protein>
<organism evidence="1 2">
    <name type="scientific">Lineolata rhizophorae</name>
    <dbReference type="NCBI Taxonomy" id="578093"/>
    <lineage>
        <taxon>Eukaryota</taxon>
        <taxon>Fungi</taxon>
        <taxon>Dikarya</taxon>
        <taxon>Ascomycota</taxon>
        <taxon>Pezizomycotina</taxon>
        <taxon>Dothideomycetes</taxon>
        <taxon>Dothideomycetes incertae sedis</taxon>
        <taxon>Lineolatales</taxon>
        <taxon>Lineolataceae</taxon>
        <taxon>Lineolata</taxon>
    </lineage>
</organism>
<dbReference type="PANTHER" id="PTHR37540:SF9">
    <property type="entry name" value="ZN(2)-C6 FUNGAL-TYPE DOMAIN-CONTAINING PROTEIN"/>
    <property type="match status" value="1"/>
</dbReference>
<evidence type="ECO:0000313" key="1">
    <source>
        <dbReference type="EMBL" id="KAF2456236.1"/>
    </source>
</evidence>
<proteinExistence type="predicted"/>
<dbReference type="Proteomes" id="UP000799766">
    <property type="component" value="Unassembled WGS sequence"/>
</dbReference>
<evidence type="ECO:0008006" key="3">
    <source>
        <dbReference type="Google" id="ProtNLM"/>
    </source>
</evidence>
<sequence>MEFQFVDNRTTLDRLSRKVIRSHVMKGKNRGKTIPARAQKRAPVQTSIHDMPRQRQGDIRASELREEAKGTFSPFNPFAGTEYSYFAFPIQLTPPMRYMIYQFHSTVSETIYPHEFCRPSREVGSPWFKYMILDQTFLHCFFAMIASYITLFHGHSDETLEAARHYSQTLRLVNRDLSTGDIPRDSTVAVVVSLAIEGNLSGAVHRSRIHLDGLQRIIELRPGGLATLRESNRGLMQKVCRTDIEFAMLDGMSTRFGLQRASVCSAALPPSFGGSRVLAYLLTKICVPLQYVTQDVLALCCCPGRVKLEACHYQDAVISICQRLLDFSPLGGVRPHDALDDAWQLGLLTFMTTILYRLGRLRLAYSELPLKLLQARLNDDSFAQVDEYRPLLFWLLFVYGFSALEGREGQWLVPRIQALANKLEAKTWEDANKCLNQFPWIGVVHDAPDQTHHKIVIAADLILCSLVEDEKTFSVQRSGS</sequence>
<dbReference type="EMBL" id="MU001684">
    <property type="protein sequence ID" value="KAF2456236.1"/>
    <property type="molecule type" value="Genomic_DNA"/>
</dbReference>
<dbReference type="OrthoDB" id="4158087at2759"/>
<accession>A0A6A6NWX0</accession>